<dbReference type="EMBL" id="GGEC01028344">
    <property type="protein sequence ID" value="MBX08828.1"/>
    <property type="molecule type" value="Transcribed_RNA"/>
</dbReference>
<proteinExistence type="predicted"/>
<accession>A0A2P2KSY5</accession>
<organism evidence="1">
    <name type="scientific">Rhizophora mucronata</name>
    <name type="common">Asiatic mangrove</name>
    <dbReference type="NCBI Taxonomy" id="61149"/>
    <lineage>
        <taxon>Eukaryota</taxon>
        <taxon>Viridiplantae</taxon>
        <taxon>Streptophyta</taxon>
        <taxon>Embryophyta</taxon>
        <taxon>Tracheophyta</taxon>
        <taxon>Spermatophyta</taxon>
        <taxon>Magnoliopsida</taxon>
        <taxon>eudicotyledons</taxon>
        <taxon>Gunneridae</taxon>
        <taxon>Pentapetalae</taxon>
        <taxon>rosids</taxon>
        <taxon>fabids</taxon>
        <taxon>Malpighiales</taxon>
        <taxon>Rhizophoraceae</taxon>
        <taxon>Rhizophora</taxon>
    </lineage>
</organism>
<evidence type="ECO:0000313" key="1">
    <source>
        <dbReference type="EMBL" id="MBX08828.1"/>
    </source>
</evidence>
<sequence length="86" mass="9607">MKMTKGAENNKIKALAQDSIVSRKRLAASQAYPSSNTENAPTDELATHEFTLLAQRKDVLENAYGNTTIPLKQITYNQQIWSGQPR</sequence>
<name>A0A2P2KSY5_RHIMU</name>
<dbReference type="AlphaFoldDB" id="A0A2P2KSY5"/>
<reference evidence="1" key="1">
    <citation type="submission" date="2018-02" db="EMBL/GenBank/DDBJ databases">
        <title>Rhizophora mucronata_Transcriptome.</title>
        <authorList>
            <person name="Meera S.P."/>
            <person name="Sreeshan A."/>
            <person name="Augustine A."/>
        </authorList>
    </citation>
    <scope>NUCLEOTIDE SEQUENCE</scope>
    <source>
        <tissue evidence="1">Leaf</tissue>
    </source>
</reference>
<protein>
    <submittedName>
        <fullName evidence="1">Uncharacterized protein MANES_16G130200</fullName>
    </submittedName>
</protein>
<dbReference type="EMBL" id="GGEC01028347">
    <property type="protein sequence ID" value="MBX08831.1"/>
    <property type="molecule type" value="Transcribed_RNA"/>
</dbReference>